<dbReference type="PANTHER" id="PTHR38465">
    <property type="entry name" value="HTH-TYPE TRANSCRIPTIONAL REGULATOR MJ1563-RELATED"/>
    <property type="match status" value="1"/>
</dbReference>
<name>A0A7G9R2W0_9MICO</name>
<keyword evidence="6" id="KW-1185">Reference proteome</keyword>
<dbReference type="InterPro" id="IPR036388">
    <property type="entry name" value="WH-like_DNA-bd_sf"/>
</dbReference>
<dbReference type="EMBL" id="CP060712">
    <property type="protein sequence ID" value="QNN49935.1"/>
    <property type="molecule type" value="Genomic_DNA"/>
</dbReference>
<evidence type="ECO:0000256" key="3">
    <source>
        <dbReference type="ARBA" id="ARBA00023163"/>
    </source>
</evidence>
<reference evidence="5 6" key="1">
    <citation type="submission" date="2020-08" db="EMBL/GenBank/DDBJ databases">
        <title>Genome sequence of Phycicoccus endophyticus JCM 31784T.</title>
        <authorList>
            <person name="Hyun D.-W."/>
            <person name="Bae J.-W."/>
        </authorList>
    </citation>
    <scope>NUCLEOTIDE SEQUENCE [LARGE SCALE GENOMIC DNA]</scope>
    <source>
        <strain evidence="5 6">JCM 31784</strain>
    </source>
</reference>
<dbReference type="InterPro" id="IPR000835">
    <property type="entry name" value="HTH_MarR-typ"/>
</dbReference>
<dbReference type="AlphaFoldDB" id="A0A7G9R2W0"/>
<evidence type="ECO:0000256" key="1">
    <source>
        <dbReference type="ARBA" id="ARBA00023015"/>
    </source>
</evidence>
<evidence type="ECO:0000259" key="4">
    <source>
        <dbReference type="Pfam" id="PF12802"/>
    </source>
</evidence>
<evidence type="ECO:0000256" key="2">
    <source>
        <dbReference type="ARBA" id="ARBA00023125"/>
    </source>
</evidence>
<gene>
    <name evidence="5" type="ORF">H9L10_02280</name>
</gene>
<dbReference type="Gene3D" id="1.10.10.10">
    <property type="entry name" value="Winged helix-like DNA-binding domain superfamily/Winged helix DNA-binding domain"/>
    <property type="match status" value="1"/>
</dbReference>
<dbReference type="GO" id="GO:0003677">
    <property type="term" value="F:DNA binding"/>
    <property type="evidence" value="ECO:0007669"/>
    <property type="project" value="UniProtKB-KW"/>
</dbReference>
<dbReference type="InterPro" id="IPR036390">
    <property type="entry name" value="WH_DNA-bd_sf"/>
</dbReference>
<dbReference type="SUPFAM" id="SSF46785">
    <property type="entry name" value="Winged helix' DNA-binding domain"/>
    <property type="match status" value="1"/>
</dbReference>
<sequence length="172" mass="18680">MATERHPGAPRDTPQEVVRRVVERLGGTLAQSGVPMQPARVFAALLATDSGRLTSAELVELLHVSPAAVSGAVRYLAGLRWIRRERERGSRRDVYVVEDDAWHDATVATTRIHAPIITALALAREDVGPDSRAGRRLGLSVEFLEFVTEEMNGIAARWEQRQAAGPAAEAPG</sequence>
<organism evidence="5 6">
    <name type="scientific">Phycicoccus endophyticus</name>
    <dbReference type="NCBI Taxonomy" id="1690220"/>
    <lineage>
        <taxon>Bacteria</taxon>
        <taxon>Bacillati</taxon>
        <taxon>Actinomycetota</taxon>
        <taxon>Actinomycetes</taxon>
        <taxon>Micrococcales</taxon>
        <taxon>Intrasporangiaceae</taxon>
        <taxon>Phycicoccus</taxon>
    </lineage>
</organism>
<keyword evidence="3" id="KW-0804">Transcription</keyword>
<dbReference type="GO" id="GO:0003700">
    <property type="term" value="F:DNA-binding transcription factor activity"/>
    <property type="evidence" value="ECO:0007669"/>
    <property type="project" value="InterPro"/>
</dbReference>
<proteinExistence type="predicted"/>
<dbReference type="Pfam" id="PF12802">
    <property type="entry name" value="MarR_2"/>
    <property type="match status" value="1"/>
</dbReference>
<keyword evidence="1" id="KW-0805">Transcription regulation</keyword>
<evidence type="ECO:0000313" key="6">
    <source>
        <dbReference type="Proteomes" id="UP000515976"/>
    </source>
</evidence>
<evidence type="ECO:0000313" key="5">
    <source>
        <dbReference type="EMBL" id="QNN49935.1"/>
    </source>
</evidence>
<dbReference type="RefSeq" id="WP_166103737.1">
    <property type="nucleotide sequence ID" value="NZ_BMMY01000002.1"/>
</dbReference>
<dbReference type="InterPro" id="IPR052362">
    <property type="entry name" value="HTH-GbsR_regulator"/>
</dbReference>
<keyword evidence="2" id="KW-0238">DNA-binding</keyword>
<dbReference type="Proteomes" id="UP000515976">
    <property type="component" value="Chromosome"/>
</dbReference>
<protein>
    <submittedName>
        <fullName evidence="5">MarR family transcriptional regulator</fullName>
    </submittedName>
</protein>
<dbReference type="PANTHER" id="PTHR38465:SF2">
    <property type="entry name" value="HTH-TYPE TRANSCRIPTIONAL REGULATOR MMPR5"/>
    <property type="match status" value="1"/>
</dbReference>
<dbReference type="KEGG" id="pei:H9L10_02280"/>
<feature type="domain" description="HTH marR-type" evidence="4">
    <location>
        <begin position="33"/>
        <end position="92"/>
    </location>
</feature>
<accession>A0A7G9R2W0</accession>